<evidence type="ECO:0000256" key="1">
    <source>
        <dbReference type="SAM" id="SignalP"/>
    </source>
</evidence>
<gene>
    <name evidence="2" type="ORF">BGI32_00600</name>
</gene>
<feature type="chain" id="PRO_5014867272" description="Lipoprotein" evidence="1">
    <location>
        <begin position="23"/>
        <end position="146"/>
    </location>
</feature>
<organism evidence="2 3">
    <name type="scientific">Snodgrassella alvi</name>
    <dbReference type="NCBI Taxonomy" id="1196083"/>
    <lineage>
        <taxon>Bacteria</taxon>
        <taxon>Pseudomonadati</taxon>
        <taxon>Pseudomonadota</taxon>
        <taxon>Betaproteobacteria</taxon>
        <taxon>Neisseriales</taxon>
        <taxon>Neisseriaceae</taxon>
        <taxon>Snodgrassella</taxon>
    </lineage>
</organism>
<reference evidence="2 3" key="1">
    <citation type="journal article" date="2017" name="MBio">
        <title>Type VI secretion-mediated competition in the bee gut microbiome.</title>
        <authorList>
            <person name="Steele M.I."/>
            <person name="Kwong W.K."/>
            <person name="Powell J.E."/>
            <person name="Whiteley M."/>
            <person name="Moran N.A."/>
        </authorList>
    </citation>
    <scope>NUCLEOTIDE SEQUENCE [LARGE SCALE GENOMIC DNA]</scope>
    <source>
        <strain evidence="2 3">App2-2</strain>
    </source>
</reference>
<keyword evidence="1" id="KW-0732">Signal</keyword>
<evidence type="ECO:0000313" key="3">
    <source>
        <dbReference type="Proteomes" id="UP000231293"/>
    </source>
</evidence>
<proteinExistence type="predicted"/>
<evidence type="ECO:0008006" key="4">
    <source>
        <dbReference type="Google" id="ProtNLM"/>
    </source>
</evidence>
<dbReference type="AlphaFoldDB" id="A0A2N9WWS3"/>
<sequence length="146" mass="16312">MKKIICGLFCLCLLAGCNRQSADSAIASSEAASQPAHMPLAIDPALTTSVDQQLLALQKKLPQKHNQIMFNAAVRHNQTIYYSYTMLDSKRNQNNFNVAAAKKDLQQSCRQPLTRRMLLGGFNFVYVYTFQDHSQVSVPLSGKDCR</sequence>
<dbReference type="PROSITE" id="PS51257">
    <property type="entry name" value="PROKAR_LIPOPROTEIN"/>
    <property type="match status" value="1"/>
</dbReference>
<comment type="caution">
    <text evidence="2">The sequence shown here is derived from an EMBL/GenBank/DDBJ whole genome shotgun (WGS) entry which is preliminary data.</text>
</comment>
<dbReference type="Proteomes" id="UP000231293">
    <property type="component" value="Unassembled WGS sequence"/>
</dbReference>
<name>A0A2N9WWS3_9NEIS</name>
<protein>
    <recommendedName>
        <fullName evidence="4">Lipoprotein</fullName>
    </recommendedName>
</protein>
<dbReference type="EMBL" id="MDVB01000003">
    <property type="protein sequence ID" value="PIT18881.1"/>
    <property type="molecule type" value="Genomic_DNA"/>
</dbReference>
<dbReference type="RefSeq" id="WP_100112975.1">
    <property type="nucleotide sequence ID" value="NZ_MDVB01000003.1"/>
</dbReference>
<accession>A0A2N9WWS3</accession>
<evidence type="ECO:0000313" key="2">
    <source>
        <dbReference type="EMBL" id="PIT18881.1"/>
    </source>
</evidence>
<feature type="signal peptide" evidence="1">
    <location>
        <begin position="1"/>
        <end position="22"/>
    </location>
</feature>